<organism evidence="1 2">
    <name type="scientific">Crocosphaera watsonii WH 0401</name>
    <dbReference type="NCBI Taxonomy" id="555881"/>
    <lineage>
        <taxon>Bacteria</taxon>
        <taxon>Bacillati</taxon>
        <taxon>Cyanobacteriota</taxon>
        <taxon>Cyanophyceae</taxon>
        <taxon>Oscillatoriophycideae</taxon>
        <taxon>Chroococcales</taxon>
        <taxon>Aphanothecaceae</taxon>
        <taxon>Crocosphaera</taxon>
    </lineage>
</organism>
<dbReference type="Proteomes" id="UP000018198">
    <property type="component" value="Unassembled WGS sequence"/>
</dbReference>
<gene>
    <name evidence="1" type="ORF">CWATWH0401_3098</name>
</gene>
<proteinExistence type="predicted"/>
<accession>T2JH38</accession>
<name>T2JH38_CROWT</name>
<reference evidence="1 2" key="1">
    <citation type="submission" date="2013-01" db="EMBL/GenBank/DDBJ databases">
        <authorList>
            <person name="Bench S."/>
        </authorList>
    </citation>
    <scope>NUCLEOTIDE SEQUENCE [LARGE SCALE GENOMIC DNA]</scope>
    <source>
        <strain evidence="1 2">WH 0401</strain>
    </source>
</reference>
<dbReference type="AlphaFoldDB" id="T2JH38"/>
<sequence length="41" mass="4479">MIHENFEIPPSNSPLTPNPVVNDGVWGLGGIRIHLILTTDN</sequence>
<reference evidence="1 2" key="2">
    <citation type="submission" date="2013-09" db="EMBL/GenBank/DDBJ databases">
        <title>Whole genome comparison of six Crocosphaera watsonii strains with differing phenotypes.</title>
        <authorList>
            <person name="Bench S.R."/>
            <person name="Heller P."/>
            <person name="Frank I."/>
            <person name="Arciniega M."/>
            <person name="Shilova I.N."/>
            <person name="Zehr J.P."/>
        </authorList>
    </citation>
    <scope>NUCLEOTIDE SEQUENCE [LARGE SCALE GENOMIC DNA]</scope>
    <source>
        <strain evidence="1 2">WH 0401</strain>
    </source>
</reference>
<evidence type="ECO:0000313" key="1">
    <source>
        <dbReference type="EMBL" id="CCQ64416.1"/>
    </source>
</evidence>
<evidence type="ECO:0000313" key="2">
    <source>
        <dbReference type="Proteomes" id="UP000018198"/>
    </source>
</evidence>
<dbReference type="EMBL" id="CAQM01000883">
    <property type="protein sequence ID" value="CCQ64416.1"/>
    <property type="molecule type" value="Genomic_DNA"/>
</dbReference>
<comment type="caution">
    <text evidence="1">The sequence shown here is derived from an EMBL/GenBank/DDBJ whole genome shotgun (WGS) entry which is preliminary data.</text>
</comment>
<protein>
    <submittedName>
        <fullName evidence="1">Uncharacterized protein</fullName>
    </submittedName>
</protein>